<name>A0A9Q1JKV9_9CARY</name>
<evidence type="ECO:0000256" key="1">
    <source>
        <dbReference type="SAM" id="MobiDB-lite"/>
    </source>
</evidence>
<gene>
    <name evidence="2" type="ORF">Cgig2_001037</name>
</gene>
<feature type="region of interest" description="Disordered" evidence="1">
    <location>
        <begin position="1"/>
        <end position="90"/>
    </location>
</feature>
<accession>A0A9Q1JKV9</accession>
<comment type="caution">
    <text evidence="2">The sequence shown here is derived from an EMBL/GenBank/DDBJ whole genome shotgun (WGS) entry which is preliminary data.</text>
</comment>
<dbReference type="AlphaFoldDB" id="A0A9Q1JKV9"/>
<dbReference type="Proteomes" id="UP001153076">
    <property type="component" value="Unassembled WGS sequence"/>
</dbReference>
<reference evidence="2" key="1">
    <citation type="submission" date="2022-04" db="EMBL/GenBank/DDBJ databases">
        <title>Carnegiea gigantea Genome sequencing and assembly v2.</title>
        <authorList>
            <person name="Copetti D."/>
            <person name="Sanderson M.J."/>
            <person name="Burquez A."/>
            <person name="Wojciechowski M.F."/>
        </authorList>
    </citation>
    <scope>NUCLEOTIDE SEQUENCE</scope>
    <source>
        <strain evidence="2">SGP5-SGP5p</strain>
        <tissue evidence="2">Aerial part</tissue>
    </source>
</reference>
<feature type="compositionally biased region" description="Acidic residues" evidence="1">
    <location>
        <begin position="35"/>
        <end position="52"/>
    </location>
</feature>
<organism evidence="2 3">
    <name type="scientific">Carnegiea gigantea</name>
    <dbReference type="NCBI Taxonomy" id="171969"/>
    <lineage>
        <taxon>Eukaryota</taxon>
        <taxon>Viridiplantae</taxon>
        <taxon>Streptophyta</taxon>
        <taxon>Embryophyta</taxon>
        <taxon>Tracheophyta</taxon>
        <taxon>Spermatophyta</taxon>
        <taxon>Magnoliopsida</taxon>
        <taxon>eudicotyledons</taxon>
        <taxon>Gunneridae</taxon>
        <taxon>Pentapetalae</taxon>
        <taxon>Caryophyllales</taxon>
        <taxon>Cactineae</taxon>
        <taxon>Cactaceae</taxon>
        <taxon>Cactoideae</taxon>
        <taxon>Echinocereeae</taxon>
        <taxon>Carnegiea</taxon>
    </lineage>
</organism>
<feature type="compositionally biased region" description="Basic and acidic residues" evidence="1">
    <location>
        <begin position="53"/>
        <end position="63"/>
    </location>
</feature>
<proteinExistence type="predicted"/>
<sequence length="176" mass="20208">MQPNNGLNELVNSDNPHDDNVSDDDMESKPCGAAEYEDNNGGEEGDREENEVSDSREDSSKDGDFDESDMKDEIPRVIDTGGHGDNGNPTENIWTKIYLSGKMWARNSNRTFSMVDGDIFVDKDHWSKVLEIIQFKKGLIKAMESIFLESRRRIYVTHFYRNSYVDYPGDVFLQFF</sequence>
<dbReference type="EMBL" id="JAKOGI010002417">
    <property type="protein sequence ID" value="KAJ8422045.1"/>
    <property type="molecule type" value="Genomic_DNA"/>
</dbReference>
<protein>
    <submittedName>
        <fullName evidence="2">Uncharacterized protein</fullName>
    </submittedName>
</protein>
<keyword evidence="3" id="KW-1185">Reference proteome</keyword>
<evidence type="ECO:0000313" key="3">
    <source>
        <dbReference type="Proteomes" id="UP001153076"/>
    </source>
</evidence>
<evidence type="ECO:0000313" key="2">
    <source>
        <dbReference type="EMBL" id="KAJ8422045.1"/>
    </source>
</evidence>